<proteinExistence type="predicted"/>
<accession>A0A8H7ZX66</accession>
<feature type="compositionally biased region" description="Polar residues" evidence="1">
    <location>
        <begin position="1"/>
        <end position="11"/>
    </location>
</feature>
<dbReference type="GO" id="GO:0030983">
    <property type="term" value="F:mismatched DNA binding"/>
    <property type="evidence" value="ECO:0007669"/>
    <property type="project" value="InterPro"/>
</dbReference>
<dbReference type="GO" id="GO:0006298">
    <property type="term" value="P:mismatch repair"/>
    <property type="evidence" value="ECO:0007669"/>
    <property type="project" value="InterPro"/>
</dbReference>
<dbReference type="GO" id="GO:0005524">
    <property type="term" value="F:ATP binding"/>
    <property type="evidence" value="ECO:0007669"/>
    <property type="project" value="InterPro"/>
</dbReference>
<sequence length="260" mass="27047">MPTRASSPTESRSGRLRATDDERAHGAAIAERDRSAAHCSSAALDAGPPCRPLWDLTPPGGASSRVVPPTPSTVRTAFASELIPPPPPLSSLRSRDALSPRPATRSATPSSSRSRTPRPSTGGGRRSGSRLRTANAGGGSGDGGVVVAVVEGRGVTGWVGLAALNLTTSECIVSQFADTQTYVKTLHKLSIYAPAEIVVSSTIVDPVKSKLYELLEEALPDGVVVPVARKYFSDNAGLGYLKQYSLESELAGLMVGITSK</sequence>
<evidence type="ECO:0000256" key="1">
    <source>
        <dbReference type="SAM" id="MobiDB-lite"/>
    </source>
</evidence>
<evidence type="ECO:0000313" key="3">
    <source>
        <dbReference type="EMBL" id="KAG5461010.1"/>
    </source>
</evidence>
<dbReference type="EMBL" id="JAEFCI010004341">
    <property type="protein sequence ID" value="KAG5461010.1"/>
    <property type="molecule type" value="Genomic_DNA"/>
</dbReference>
<reference evidence="3 4" key="1">
    <citation type="journal article" name="Sci. Rep.">
        <title>Genome-scale phylogenetic analyses confirm Olpidium as the closest living zoosporic fungus to the non-flagellated, terrestrial fungi.</title>
        <authorList>
            <person name="Chang Y."/>
            <person name="Rochon D."/>
            <person name="Sekimoto S."/>
            <person name="Wang Y."/>
            <person name="Chovatia M."/>
            <person name="Sandor L."/>
            <person name="Salamov A."/>
            <person name="Grigoriev I.V."/>
            <person name="Stajich J.E."/>
            <person name="Spatafora J.W."/>
        </authorList>
    </citation>
    <scope>NUCLEOTIDE SEQUENCE [LARGE SCALE GENOMIC DNA]</scope>
    <source>
        <strain evidence="3">S191</strain>
    </source>
</reference>
<keyword evidence="4" id="KW-1185">Reference proteome</keyword>
<dbReference type="SUPFAM" id="SSF53150">
    <property type="entry name" value="DNA repair protein MutS, domain II"/>
    <property type="match status" value="1"/>
</dbReference>
<dbReference type="InterPro" id="IPR036678">
    <property type="entry name" value="MutS_con_dom_sf"/>
</dbReference>
<protein>
    <recommendedName>
        <fullName evidence="2">DNA mismatch repair protein MutS connector domain-containing protein</fullName>
    </recommendedName>
</protein>
<dbReference type="InterPro" id="IPR007860">
    <property type="entry name" value="DNA_mmatch_repair_MutS_con_dom"/>
</dbReference>
<feature type="compositionally biased region" description="Low complexity" evidence="1">
    <location>
        <begin position="99"/>
        <end position="120"/>
    </location>
</feature>
<evidence type="ECO:0000259" key="2">
    <source>
        <dbReference type="Pfam" id="PF05188"/>
    </source>
</evidence>
<dbReference type="OrthoDB" id="276261at2759"/>
<feature type="region of interest" description="Disordered" evidence="1">
    <location>
        <begin position="1"/>
        <end position="143"/>
    </location>
</feature>
<gene>
    <name evidence="3" type="ORF">BJ554DRAFT_6869</name>
</gene>
<dbReference type="Pfam" id="PF05188">
    <property type="entry name" value="MutS_II"/>
    <property type="match status" value="1"/>
</dbReference>
<feature type="compositionally biased region" description="Basic and acidic residues" evidence="1">
    <location>
        <begin position="17"/>
        <end position="36"/>
    </location>
</feature>
<dbReference type="AlphaFoldDB" id="A0A8H7ZX66"/>
<organism evidence="3 4">
    <name type="scientific">Olpidium bornovanus</name>
    <dbReference type="NCBI Taxonomy" id="278681"/>
    <lineage>
        <taxon>Eukaryota</taxon>
        <taxon>Fungi</taxon>
        <taxon>Fungi incertae sedis</taxon>
        <taxon>Olpidiomycota</taxon>
        <taxon>Olpidiomycotina</taxon>
        <taxon>Olpidiomycetes</taxon>
        <taxon>Olpidiales</taxon>
        <taxon>Olpidiaceae</taxon>
        <taxon>Olpidium</taxon>
    </lineage>
</organism>
<dbReference type="Proteomes" id="UP000673691">
    <property type="component" value="Unassembled WGS sequence"/>
</dbReference>
<feature type="domain" description="DNA mismatch repair protein MutS connector" evidence="2">
    <location>
        <begin position="145"/>
        <end position="214"/>
    </location>
</feature>
<name>A0A8H7ZX66_9FUNG</name>
<evidence type="ECO:0000313" key="4">
    <source>
        <dbReference type="Proteomes" id="UP000673691"/>
    </source>
</evidence>
<comment type="caution">
    <text evidence="3">The sequence shown here is derived from an EMBL/GenBank/DDBJ whole genome shotgun (WGS) entry which is preliminary data.</text>
</comment>
<dbReference type="Gene3D" id="3.30.420.110">
    <property type="entry name" value="MutS, connector domain"/>
    <property type="match status" value="1"/>
</dbReference>